<dbReference type="RefSeq" id="WP_029618610.1">
    <property type="nucleotide sequence ID" value="NZ_CAJXID010000025.1"/>
</dbReference>
<feature type="transmembrane region" description="Helical" evidence="1">
    <location>
        <begin position="6"/>
        <end position="24"/>
    </location>
</feature>
<evidence type="ECO:0000256" key="1">
    <source>
        <dbReference type="SAM" id="Phobius"/>
    </source>
</evidence>
<feature type="transmembrane region" description="Helical" evidence="1">
    <location>
        <begin position="52"/>
        <end position="76"/>
    </location>
</feature>
<accession>A0A922P404</accession>
<sequence length="89" mass="9903">MSFLPIFAVYFIIWWITLFAVLPLGMRSQDDEGDVTLGTVGSAPARMRMGRVLILTTLVSAVIYGVWFAVSSYFGISLASLPRIVPEFR</sequence>
<evidence type="ECO:0000313" key="2">
    <source>
        <dbReference type="EMBL" id="KEQ08671.1"/>
    </source>
</evidence>
<protein>
    <submittedName>
        <fullName evidence="2">Membrane protein</fullName>
    </submittedName>
</protein>
<dbReference type="InterPro" id="IPR009935">
    <property type="entry name" value="DUF1467"/>
</dbReference>
<dbReference type="Proteomes" id="UP000052167">
    <property type="component" value="Unassembled WGS sequence"/>
</dbReference>
<keyword evidence="1" id="KW-0812">Transmembrane</keyword>
<dbReference type="AlphaFoldDB" id="A0A922P404"/>
<gene>
    <name evidence="2" type="ORF">GV68_26115</name>
</gene>
<keyword evidence="1" id="KW-1133">Transmembrane helix</keyword>
<name>A0A922P404_9HYPH</name>
<evidence type="ECO:0000313" key="3">
    <source>
        <dbReference type="Proteomes" id="UP000052167"/>
    </source>
</evidence>
<comment type="caution">
    <text evidence="2">The sequence shown here is derived from an EMBL/GenBank/DDBJ whole genome shotgun (WGS) entry which is preliminary data.</text>
</comment>
<keyword evidence="3" id="KW-1185">Reference proteome</keyword>
<keyword evidence="1" id="KW-0472">Membrane</keyword>
<dbReference type="Pfam" id="PF07330">
    <property type="entry name" value="DUF1467"/>
    <property type="match status" value="1"/>
</dbReference>
<reference evidence="2 3" key="1">
    <citation type="submission" date="2014-06" db="EMBL/GenBank/DDBJ databases">
        <title>Rhizobium pelagicum/R2-400B4.</title>
        <authorList>
            <person name="Kimes N.E."/>
            <person name="Lopez-Perez M."/>
        </authorList>
    </citation>
    <scope>NUCLEOTIDE SEQUENCE [LARGE SCALE GENOMIC DNA]</scope>
    <source>
        <strain evidence="2 3">R2-400B4</strain>
    </source>
</reference>
<dbReference type="EMBL" id="JOKJ01000009">
    <property type="protein sequence ID" value="KEQ08671.1"/>
    <property type="molecule type" value="Genomic_DNA"/>
</dbReference>
<dbReference type="OrthoDB" id="9804637at2"/>
<proteinExistence type="predicted"/>
<organism evidence="2 3">
    <name type="scientific">Pseudorhizobium pelagicum</name>
    <dbReference type="NCBI Taxonomy" id="1509405"/>
    <lineage>
        <taxon>Bacteria</taxon>
        <taxon>Pseudomonadati</taxon>
        <taxon>Pseudomonadota</taxon>
        <taxon>Alphaproteobacteria</taxon>
        <taxon>Hyphomicrobiales</taxon>
        <taxon>Rhizobiaceae</taxon>
        <taxon>Rhizobium/Agrobacterium group</taxon>
        <taxon>Pseudorhizobium</taxon>
    </lineage>
</organism>